<dbReference type="CDD" id="cd00564">
    <property type="entry name" value="TMP_TenI"/>
    <property type="match status" value="1"/>
</dbReference>
<comment type="catalytic activity">
    <reaction evidence="8 10 11">
        <text>2-(2-carboxy-4-methylthiazol-5-yl)ethyl phosphate + 4-amino-2-methyl-5-(diphosphooxymethyl)pyrimidine + 2 H(+) = thiamine phosphate + CO2 + diphosphate</text>
        <dbReference type="Rhea" id="RHEA:47848"/>
        <dbReference type="ChEBI" id="CHEBI:15378"/>
        <dbReference type="ChEBI" id="CHEBI:16526"/>
        <dbReference type="ChEBI" id="CHEBI:33019"/>
        <dbReference type="ChEBI" id="CHEBI:37575"/>
        <dbReference type="ChEBI" id="CHEBI:57841"/>
        <dbReference type="ChEBI" id="CHEBI:62890"/>
        <dbReference type="EC" id="2.5.1.3"/>
    </reaction>
</comment>
<evidence type="ECO:0000256" key="11">
    <source>
        <dbReference type="RuleBase" id="RU003826"/>
    </source>
</evidence>
<dbReference type="GO" id="GO:0009228">
    <property type="term" value="P:thiamine biosynthetic process"/>
    <property type="evidence" value="ECO:0007669"/>
    <property type="project" value="UniProtKB-KW"/>
</dbReference>
<dbReference type="Gene3D" id="3.20.20.70">
    <property type="entry name" value="Aldolase class I"/>
    <property type="match status" value="1"/>
</dbReference>
<dbReference type="InterPro" id="IPR002767">
    <property type="entry name" value="Thiamine_BP"/>
</dbReference>
<evidence type="ECO:0000256" key="3">
    <source>
        <dbReference type="ARBA" id="ARBA00022679"/>
    </source>
</evidence>
<comment type="catalytic activity">
    <reaction evidence="7 10 11">
        <text>4-methyl-5-(2-phosphooxyethyl)-thiazole + 4-amino-2-methyl-5-(diphosphooxymethyl)pyrimidine + H(+) = thiamine phosphate + diphosphate</text>
        <dbReference type="Rhea" id="RHEA:22328"/>
        <dbReference type="ChEBI" id="CHEBI:15378"/>
        <dbReference type="ChEBI" id="CHEBI:33019"/>
        <dbReference type="ChEBI" id="CHEBI:37575"/>
        <dbReference type="ChEBI" id="CHEBI:57841"/>
        <dbReference type="ChEBI" id="CHEBI:58296"/>
        <dbReference type="EC" id="2.5.1.3"/>
    </reaction>
</comment>
<dbReference type="PANTHER" id="PTHR20857:SF23">
    <property type="entry name" value="THIAMINE BIOSYNTHETIC BIFUNCTIONAL ENZYME"/>
    <property type="match status" value="1"/>
</dbReference>
<dbReference type="HAMAP" id="MF_00097">
    <property type="entry name" value="TMP_synthase"/>
    <property type="match status" value="1"/>
</dbReference>
<evidence type="ECO:0000256" key="12">
    <source>
        <dbReference type="RuleBase" id="RU004253"/>
    </source>
</evidence>
<dbReference type="SUPFAM" id="SSF89957">
    <property type="entry name" value="MTH1187/YkoF-like"/>
    <property type="match status" value="1"/>
</dbReference>
<dbReference type="InterPro" id="IPR013785">
    <property type="entry name" value="Aldolase_TIM"/>
</dbReference>
<keyword evidence="3 10" id="KW-0808">Transferase</keyword>
<reference evidence="15 16" key="1">
    <citation type="submission" date="2017-07" db="EMBL/GenBank/DDBJ databases">
        <title>Bifidobacterium novel species.</title>
        <authorList>
            <person name="Lugli G.A."/>
            <person name="Milani C."/>
            <person name="Duranti S."/>
            <person name="Mangifesta M."/>
        </authorList>
    </citation>
    <scope>NUCLEOTIDE SEQUENCE [LARGE SCALE GENOMIC DNA]</scope>
    <source>
        <strain evidence="16">Uis1B</strain>
    </source>
</reference>
<dbReference type="GO" id="GO:0000287">
    <property type="term" value="F:magnesium ion binding"/>
    <property type="evidence" value="ECO:0007669"/>
    <property type="project" value="UniProtKB-UniRule"/>
</dbReference>
<feature type="binding site" evidence="10">
    <location>
        <position position="160"/>
    </location>
    <ligand>
        <name>4-amino-2-methyl-5-(diphosphooxymethyl)pyrimidine</name>
        <dbReference type="ChEBI" id="CHEBI:57841"/>
    </ligand>
</feature>
<dbReference type="EMBL" id="NMWU01000008">
    <property type="protein sequence ID" value="PLS31611.1"/>
    <property type="molecule type" value="Genomic_DNA"/>
</dbReference>
<dbReference type="AlphaFoldDB" id="A0A2N5JBQ2"/>
<comment type="pathway">
    <text evidence="2 10 12">Cofactor biosynthesis; thiamine diphosphate biosynthesis; thiamine phosphate from 4-amino-2-methyl-5-diphosphomethylpyrimidine and 4-methyl-5-(2-phosphoethyl)-thiazole: step 1/1.</text>
</comment>
<sequence>MTFRFPHPSMREKFDISAYLVLGPDDTHGRPVAEVVRDALRGGVTFVQLRAKHSDAGEIIEMARDIADVIRKEGKSYTVPLLIDDRLDAVLAARERGIKVDGVHVGQTDVPADICRRLLGPEAIVGLSANTTELFDIIERMPAGIIDYIGAGAVHPTSTKPEATLIENAGDDAASIEAISRLCRISEYPVVAGGGVKPDDVAPLARAGADGWFVVSAIAGADDPQSAAREMTTIWRKTKASMPDSSHTGTRHARIEIGAANVRPDDDRYVNTLAQLTIWPTGVGEELSDYVAEVVRVIRESGIRNETHAMSTELEGDYDDVIALVKRAAFVLRDHGYRTQVSLQMDMRPGYRDQMHRKVELVDEIIERNGQ</sequence>
<proteinExistence type="inferred from homology"/>
<comment type="cofactor">
    <cofactor evidence="10">
        <name>Mg(2+)</name>
        <dbReference type="ChEBI" id="CHEBI:18420"/>
    </cofactor>
    <text evidence="10">Binds 1 Mg(2+) ion per subunit.</text>
</comment>
<feature type="binding site" evidence="10">
    <location>
        <begin position="215"/>
        <end position="216"/>
    </location>
    <ligand>
        <name>2-[(2R,5Z)-2-carboxy-4-methylthiazol-5(2H)-ylidene]ethyl phosphate</name>
        <dbReference type="ChEBI" id="CHEBI:62899"/>
    </ligand>
</feature>
<dbReference type="GO" id="GO:0004789">
    <property type="term" value="F:thiamine-phosphate diphosphorylase activity"/>
    <property type="evidence" value="ECO:0007669"/>
    <property type="project" value="UniProtKB-UniRule"/>
</dbReference>
<accession>A0A2N5JBQ2</accession>
<comment type="function">
    <text evidence="1 10">Condenses 4-methyl-5-(beta-hydroxyethyl)thiazole monophosphate (THZ-P) and 2-methyl-4-amino-5-hydroxymethyl pyrimidine pyrophosphate (HMP-PP) to form thiamine monophosphate (TMP).</text>
</comment>
<dbReference type="Pfam" id="PF01910">
    <property type="entry name" value="Thiamine_BP"/>
    <property type="match status" value="1"/>
</dbReference>
<dbReference type="PANTHER" id="PTHR20857">
    <property type="entry name" value="THIAMINE-PHOSPHATE PYROPHOSPHORYLASE"/>
    <property type="match status" value="1"/>
</dbReference>
<dbReference type="GO" id="GO:0005737">
    <property type="term" value="C:cytoplasm"/>
    <property type="evidence" value="ECO:0007669"/>
    <property type="project" value="TreeGrafter"/>
</dbReference>
<organism evidence="15 16">
    <name type="scientific">Bifidobacterium margollesii</name>
    <dbReference type="NCBI Taxonomy" id="2020964"/>
    <lineage>
        <taxon>Bacteria</taxon>
        <taxon>Bacillati</taxon>
        <taxon>Actinomycetota</taxon>
        <taxon>Actinomycetes</taxon>
        <taxon>Bifidobacteriales</taxon>
        <taxon>Bifidobacteriaceae</taxon>
        <taxon>Bifidobacterium</taxon>
    </lineage>
</organism>
<comment type="similarity">
    <text evidence="10 11">Belongs to the thiamine-phosphate synthase family.</text>
</comment>
<evidence type="ECO:0000313" key="16">
    <source>
        <dbReference type="Proteomes" id="UP000235050"/>
    </source>
</evidence>
<evidence type="ECO:0000256" key="1">
    <source>
        <dbReference type="ARBA" id="ARBA00003814"/>
    </source>
</evidence>
<protein>
    <recommendedName>
        <fullName evidence="10">Thiamine-phosphate synthase</fullName>
        <shortName evidence="10">TP synthase</shortName>
        <shortName evidence="10">TPS</shortName>
        <ecNumber evidence="10">2.5.1.3</ecNumber>
    </recommendedName>
    <alternativeName>
        <fullName evidence="10">Thiamine-phosphate pyrophosphorylase</fullName>
        <shortName evidence="10">TMP pyrophosphorylase</shortName>
        <shortName evidence="10">TMP-PPase</shortName>
    </alternativeName>
</protein>
<evidence type="ECO:0000256" key="5">
    <source>
        <dbReference type="ARBA" id="ARBA00022842"/>
    </source>
</evidence>
<dbReference type="UniPathway" id="UPA00060">
    <property type="reaction ID" value="UER00141"/>
</dbReference>
<feature type="binding site" evidence="10">
    <location>
        <position position="109"/>
    </location>
    <ligand>
        <name>Mg(2+)</name>
        <dbReference type="ChEBI" id="CHEBI:18420"/>
    </ligand>
</feature>
<comment type="caution">
    <text evidence="15">The sequence shown here is derived from an EMBL/GenBank/DDBJ whole genome shotgun (WGS) entry which is preliminary data.</text>
</comment>
<feature type="binding site" evidence="10">
    <location>
        <position position="85"/>
    </location>
    <ligand>
        <name>Mg(2+)</name>
        <dbReference type="ChEBI" id="CHEBI:18420"/>
    </ligand>
</feature>
<evidence type="ECO:0000256" key="6">
    <source>
        <dbReference type="ARBA" id="ARBA00022977"/>
    </source>
</evidence>
<feature type="binding site" evidence="10">
    <location>
        <position position="84"/>
    </location>
    <ligand>
        <name>4-amino-2-methyl-5-(diphosphooxymethyl)pyrimidine</name>
        <dbReference type="ChEBI" id="CHEBI:57841"/>
    </ligand>
</feature>
<dbReference type="Pfam" id="PF02581">
    <property type="entry name" value="TMP-TENI"/>
    <property type="match status" value="1"/>
</dbReference>
<dbReference type="NCBIfam" id="TIGR00693">
    <property type="entry name" value="thiE"/>
    <property type="match status" value="1"/>
</dbReference>
<dbReference type="RefSeq" id="WP_243390235.1">
    <property type="nucleotide sequence ID" value="NZ_NMWU01000008.1"/>
</dbReference>
<evidence type="ECO:0000259" key="14">
    <source>
        <dbReference type="Pfam" id="PF02581"/>
    </source>
</evidence>
<evidence type="ECO:0000256" key="9">
    <source>
        <dbReference type="ARBA" id="ARBA00047883"/>
    </source>
</evidence>
<dbReference type="SUPFAM" id="SSF51391">
    <property type="entry name" value="Thiamin phosphate synthase"/>
    <property type="match status" value="1"/>
</dbReference>
<dbReference type="InterPro" id="IPR022998">
    <property type="entry name" value="ThiamineP_synth_TenI"/>
</dbReference>
<evidence type="ECO:0000256" key="2">
    <source>
        <dbReference type="ARBA" id="ARBA00005165"/>
    </source>
</evidence>
<keyword evidence="16" id="KW-1185">Reference proteome</keyword>
<keyword evidence="6 10" id="KW-0784">Thiamine biosynthesis</keyword>
<dbReference type="EC" id="2.5.1.3" evidence="10"/>
<dbReference type="InterPro" id="IPR029756">
    <property type="entry name" value="MTH1187/YkoF-like"/>
</dbReference>
<keyword evidence="4 10" id="KW-0479">Metal-binding</keyword>
<feature type="domain" description="Thiamine-binding protein" evidence="13">
    <location>
        <begin position="274"/>
        <end position="362"/>
    </location>
</feature>
<dbReference type="InterPro" id="IPR034291">
    <property type="entry name" value="TMP_synthase"/>
</dbReference>
<dbReference type="InterPro" id="IPR036206">
    <property type="entry name" value="ThiamineP_synth_sf"/>
</dbReference>
<feature type="binding site" evidence="10">
    <location>
        <begin position="157"/>
        <end position="159"/>
    </location>
    <ligand>
        <name>2-[(2R,5Z)-2-carboxy-4-methylthiazol-5(2H)-ylidene]ethyl phosphate</name>
        <dbReference type="ChEBI" id="CHEBI:62899"/>
    </ligand>
</feature>
<dbReference type="GO" id="GO:0009229">
    <property type="term" value="P:thiamine diphosphate biosynthetic process"/>
    <property type="evidence" value="ECO:0007669"/>
    <property type="project" value="UniProtKB-UniRule"/>
</dbReference>
<feature type="binding site" evidence="10">
    <location>
        <begin position="48"/>
        <end position="52"/>
    </location>
    <ligand>
        <name>4-amino-2-methyl-5-(diphosphooxymethyl)pyrimidine</name>
        <dbReference type="ChEBI" id="CHEBI:57841"/>
    </ligand>
</feature>
<feature type="domain" description="Thiamine phosphate synthase/TenI" evidence="14">
    <location>
        <begin position="19"/>
        <end position="218"/>
    </location>
</feature>
<evidence type="ECO:0000256" key="8">
    <source>
        <dbReference type="ARBA" id="ARBA00047851"/>
    </source>
</evidence>
<keyword evidence="5 10" id="KW-0460">Magnesium</keyword>
<evidence type="ECO:0000256" key="4">
    <source>
        <dbReference type="ARBA" id="ARBA00022723"/>
    </source>
</evidence>
<dbReference type="Proteomes" id="UP000235050">
    <property type="component" value="Unassembled WGS sequence"/>
</dbReference>
<name>A0A2N5JBQ2_9BIFI</name>
<feature type="binding site" evidence="10">
    <location>
        <position position="195"/>
    </location>
    <ligand>
        <name>2-[(2R,5Z)-2-carboxy-4-methylthiazol-5(2H)-ylidene]ethyl phosphate</name>
        <dbReference type="ChEBI" id="CHEBI:62899"/>
    </ligand>
</feature>
<evidence type="ECO:0000259" key="13">
    <source>
        <dbReference type="Pfam" id="PF01910"/>
    </source>
</evidence>
<dbReference type="Gene3D" id="3.30.70.930">
    <property type="match status" value="1"/>
</dbReference>
<feature type="binding site" evidence="10">
    <location>
        <position position="128"/>
    </location>
    <ligand>
        <name>4-amino-2-methyl-5-(diphosphooxymethyl)pyrimidine</name>
        <dbReference type="ChEBI" id="CHEBI:57841"/>
    </ligand>
</feature>
<gene>
    <name evidence="10" type="primary">thiE</name>
    <name evidence="15" type="ORF">Uis1B_0602</name>
</gene>
<comment type="catalytic activity">
    <reaction evidence="9 10 11">
        <text>2-[(2R,5Z)-2-carboxy-4-methylthiazol-5(2H)-ylidene]ethyl phosphate + 4-amino-2-methyl-5-(diphosphooxymethyl)pyrimidine + 2 H(+) = thiamine phosphate + CO2 + diphosphate</text>
        <dbReference type="Rhea" id="RHEA:47844"/>
        <dbReference type="ChEBI" id="CHEBI:15378"/>
        <dbReference type="ChEBI" id="CHEBI:16526"/>
        <dbReference type="ChEBI" id="CHEBI:33019"/>
        <dbReference type="ChEBI" id="CHEBI:37575"/>
        <dbReference type="ChEBI" id="CHEBI:57841"/>
        <dbReference type="ChEBI" id="CHEBI:62899"/>
        <dbReference type="EC" id="2.5.1.3"/>
    </reaction>
</comment>
<dbReference type="NCBIfam" id="TIGR00106">
    <property type="entry name" value="MTH1187 family thiamine-binding protein"/>
    <property type="match status" value="1"/>
</dbReference>
<evidence type="ECO:0000313" key="15">
    <source>
        <dbReference type="EMBL" id="PLS31611.1"/>
    </source>
</evidence>
<evidence type="ECO:0000256" key="10">
    <source>
        <dbReference type="HAMAP-Rule" id="MF_00097"/>
    </source>
</evidence>
<evidence type="ECO:0000256" key="7">
    <source>
        <dbReference type="ARBA" id="ARBA00047334"/>
    </source>
</evidence>